<proteinExistence type="predicted"/>
<dbReference type="Proteomes" id="UP000244932">
    <property type="component" value="Unassembled WGS sequence"/>
</dbReference>
<dbReference type="OrthoDB" id="7691333at2"/>
<feature type="region of interest" description="Disordered" evidence="1">
    <location>
        <begin position="1"/>
        <end position="26"/>
    </location>
</feature>
<evidence type="ECO:0000256" key="1">
    <source>
        <dbReference type="SAM" id="MobiDB-lite"/>
    </source>
</evidence>
<dbReference type="Pfam" id="PF10636">
    <property type="entry name" value="hemP"/>
    <property type="match status" value="1"/>
</dbReference>
<dbReference type="AlphaFoldDB" id="A0A2R8A8W3"/>
<dbReference type="Gene3D" id="2.10.70.10">
    <property type="entry name" value="Complement Module, domain 1"/>
    <property type="match status" value="1"/>
</dbReference>
<sequence length="53" mass="5754">MCETVSTSSPASQAAPAHDARELIGPDGDAVIRLDDKSYVLRITRQNKLILTK</sequence>
<protein>
    <recommendedName>
        <fullName evidence="4">Hemin uptake protein HemP</fullName>
    </recommendedName>
</protein>
<dbReference type="InterPro" id="IPR019600">
    <property type="entry name" value="Hemin_uptake_protein_HemP"/>
</dbReference>
<gene>
    <name evidence="2" type="ORF">POI8812_00966</name>
</gene>
<feature type="compositionally biased region" description="Low complexity" evidence="1">
    <location>
        <begin position="1"/>
        <end position="17"/>
    </location>
</feature>
<dbReference type="RefSeq" id="WP_108781526.1">
    <property type="nucleotide sequence ID" value="NZ_OMKW01000001.1"/>
</dbReference>
<organism evidence="2 3">
    <name type="scientific">Pontivivens insulae</name>
    <dbReference type="NCBI Taxonomy" id="1639689"/>
    <lineage>
        <taxon>Bacteria</taxon>
        <taxon>Pseudomonadati</taxon>
        <taxon>Pseudomonadota</taxon>
        <taxon>Alphaproteobacteria</taxon>
        <taxon>Rhodobacterales</taxon>
        <taxon>Paracoccaceae</taxon>
        <taxon>Pontivivens</taxon>
    </lineage>
</organism>
<dbReference type="EMBL" id="OMKW01000001">
    <property type="protein sequence ID" value="SPF28663.1"/>
    <property type="molecule type" value="Genomic_DNA"/>
</dbReference>
<evidence type="ECO:0000313" key="2">
    <source>
        <dbReference type="EMBL" id="SPF28663.1"/>
    </source>
</evidence>
<evidence type="ECO:0008006" key="4">
    <source>
        <dbReference type="Google" id="ProtNLM"/>
    </source>
</evidence>
<reference evidence="2 3" key="1">
    <citation type="submission" date="2018-03" db="EMBL/GenBank/DDBJ databases">
        <authorList>
            <person name="Keele B.F."/>
        </authorList>
    </citation>
    <scope>NUCLEOTIDE SEQUENCE [LARGE SCALE GENOMIC DNA]</scope>
    <source>
        <strain evidence="2 3">CeCT 8812</strain>
    </source>
</reference>
<keyword evidence="3" id="KW-1185">Reference proteome</keyword>
<accession>A0A2R8A8W3</accession>
<evidence type="ECO:0000313" key="3">
    <source>
        <dbReference type="Proteomes" id="UP000244932"/>
    </source>
</evidence>
<name>A0A2R8A8W3_9RHOB</name>